<proteinExistence type="predicted"/>
<dbReference type="Proteomes" id="UP000596660">
    <property type="component" value="Unplaced"/>
</dbReference>
<sequence length="72" mass="7788">MVPLSAPSVGIRRSNRVAPEAYFSMPQVLPAALLSARRKSKKKALHLALARYLKVDVGFELGESSFPPVAVP</sequence>
<keyword evidence="2" id="KW-1185">Reference proteome</keyword>
<protein>
    <submittedName>
        <fullName evidence="1">Uncharacterized protein</fullName>
    </submittedName>
</protein>
<name>A0A803MFU6_CHEQI</name>
<reference evidence="1" key="1">
    <citation type="journal article" date="2017" name="Nature">
        <title>The genome of Chenopodium quinoa.</title>
        <authorList>
            <person name="Jarvis D.E."/>
            <person name="Ho Y.S."/>
            <person name="Lightfoot D.J."/>
            <person name="Schmoeckel S.M."/>
            <person name="Li B."/>
            <person name="Borm T.J.A."/>
            <person name="Ohyanagi H."/>
            <person name="Mineta K."/>
            <person name="Michell C.T."/>
            <person name="Saber N."/>
            <person name="Kharbatia N.M."/>
            <person name="Rupper R.R."/>
            <person name="Sharp A.R."/>
            <person name="Dally N."/>
            <person name="Boughton B.A."/>
            <person name="Woo Y.H."/>
            <person name="Gao G."/>
            <person name="Schijlen E.G.W.M."/>
            <person name="Guo X."/>
            <person name="Momin A.A."/>
            <person name="Negrao S."/>
            <person name="Al-Babili S."/>
            <person name="Gehring C."/>
            <person name="Roessner U."/>
            <person name="Jung C."/>
            <person name="Murphy K."/>
            <person name="Arold S.T."/>
            <person name="Gojobori T."/>
            <person name="van der Linden C.G."/>
            <person name="van Loo E.N."/>
            <person name="Jellen E.N."/>
            <person name="Maughan P.J."/>
            <person name="Tester M."/>
        </authorList>
    </citation>
    <scope>NUCLEOTIDE SEQUENCE [LARGE SCALE GENOMIC DNA]</scope>
    <source>
        <strain evidence="1">cv. PI 614886</strain>
    </source>
</reference>
<evidence type="ECO:0000313" key="2">
    <source>
        <dbReference type="Proteomes" id="UP000596660"/>
    </source>
</evidence>
<accession>A0A803MFU6</accession>
<dbReference type="Gramene" id="AUR62028690-RA">
    <property type="protein sequence ID" value="AUR62028690-RA:cds"/>
    <property type="gene ID" value="AUR62028690"/>
</dbReference>
<organism evidence="1 2">
    <name type="scientific">Chenopodium quinoa</name>
    <name type="common">Quinoa</name>
    <dbReference type="NCBI Taxonomy" id="63459"/>
    <lineage>
        <taxon>Eukaryota</taxon>
        <taxon>Viridiplantae</taxon>
        <taxon>Streptophyta</taxon>
        <taxon>Embryophyta</taxon>
        <taxon>Tracheophyta</taxon>
        <taxon>Spermatophyta</taxon>
        <taxon>Magnoliopsida</taxon>
        <taxon>eudicotyledons</taxon>
        <taxon>Gunneridae</taxon>
        <taxon>Pentapetalae</taxon>
        <taxon>Caryophyllales</taxon>
        <taxon>Chenopodiaceae</taxon>
        <taxon>Chenopodioideae</taxon>
        <taxon>Atripliceae</taxon>
        <taxon>Chenopodium</taxon>
    </lineage>
</organism>
<reference evidence="1" key="2">
    <citation type="submission" date="2021-03" db="UniProtKB">
        <authorList>
            <consortium name="EnsemblPlants"/>
        </authorList>
    </citation>
    <scope>IDENTIFICATION</scope>
</reference>
<dbReference type="AlphaFoldDB" id="A0A803MFU6"/>
<dbReference type="EnsemblPlants" id="AUR62028690-RA">
    <property type="protein sequence ID" value="AUR62028690-RA:cds"/>
    <property type="gene ID" value="AUR62028690"/>
</dbReference>
<evidence type="ECO:0000313" key="1">
    <source>
        <dbReference type="EnsemblPlants" id="AUR62028690-RA:cds"/>
    </source>
</evidence>